<accession>A0A5N6M078</accession>
<reference evidence="1 2" key="1">
    <citation type="submission" date="2019-05" db="EMBL/GenBank/DDBJ databases">
        <title>Mikania micrantha, genome provides insights into the molecular mechanism of rapid growth.</title>
        <authorList>
            <person name="Liu B."/>
        </authorList>
    </citation>
    <scope>NUCLEOTIDE SEQUENCE [LARGE SCALE GENOMIC DNA]</scope>
    <source>
        <strain evidence="1">NLD-2019</strain>
        <tissue evidence="1">Leaf</tissue>
    </source>
</reference>
<evidence type="ECO:0000313" key="1">
    <source>
        <dbReference type="EMBL" id="KAD3066353.1"/>
    </source>
</evidence>
<gene>
    <name evidence="1" type="ORF">E3N88_34233</name>
</gene>
<dbReference type="EMBL" id="SZYD01000017">
    <property type="protein sequence ID" value="KAD3066353.1"/>
    <property type="molecule type" value="Genomic_DNA"/>
</dbReference>
<comment type="caution">
    <text evidence="1">The sequence shown here is derived from an EMBL/GenBank/DDBJ whole genome shotgun (WGS) entry which is preliminary data.</text>
</comment>
<protein>
    <submittedName>
        <fullName evidence="1">Uncharacterized protein</fullName>
    </submittedName>
</protein>
<keyword evidence="2" id="KW-1185">Reference proteome</keyword>
<dbReference type="AlphaFoldDB" id="A0A5N6M078"/>
<organism evidence="1 2">
    <name type="scientific">Mikania micrantha</name>
    <name type="common">bitter vine</name>
    <dbReference type="NCBI Taxonomy" id="192012"/>
    <lineage>
        <taxon>Eukaryota</taxon>
        <taxon>Viridiplantae</taxon>
        <taxon>Streptophyta</taxon>
        <taxon>Embryophyta</taxon>
        <taxon>Tracheophyta</taxon>
        <taxon>Spermatophyta</taxon>
        <taxon>Magnoliopsida</taxon>
        <taxon>eudicotyledons</taxon>
        <taxon>Gunneridae</taxon>
        <taxon>Pentapetalae</taxon>
        <taxon>asterids</taxon>
        <taxon>campanulids</taxon>
        <taxon>Asterales</taxon>
        <taxon>Asteraceae</taxon>
        <taxon>Asteroideae</taxon>
        <taxon>Heliantheae alliance</taxon>
        <taxon>Eupatorieae</taxon>
        <taxon>Mikania</taxon>
    </lineage>
</organism>
<dbReference type="Proteomes" id="UP000326396">
    <property type="component" value="Linkage Group LG7"/>
</dbReference>
<sequence length="114" mass="12858">MLVCGFYLLHVGVGVWKECFEYKTTFECFQMTEIMVESSWKTTRCSWTAGSSTPKVVVMVLRASRRVTSFNPPSSKLLAGLQWLLGEFQMEKTKSRGLGIEKCDSRVAGEMQSS</sequence>
<name>A0A5N6M078_9ASTR</name>
<evidence type="ECO:0000313" key="2">
    <source>
        <dbReference type="Proteomes" id="UP000326396"/>
    </source>
</evidence>
<proteinExistence type="predicted"/>